<dbReference type="AlphaFoldDB" id="S5DP21"/>
<evidence type="ECO:0000256" key="1">
    <source>
        <dbReference type="SAM" id="Phobius"/>
    </source>
</evidence>
<keyword evidence="1" id="KW-0812">Transmembrane</keyword>
<accession>S5DP21</accession>
<keyword evidence="1" id="KW-1133">Transmembrane helix</keyword>
<sequence>MNKNTYRFIILLLTGLLIFVIYYGVTFSINNSEVVELPQVVEEIYPLPNDQVPQQSSIRVDLPVGYEITLIVDNYIIPESEILFQDAIGMFTWRPGPNKSFESWIAGKHTVTIQWSKVTGLPDVGEFSWIFYTY</sequence>
<protein>
    <submittedName>
        <fullName evidence="2">MedDCM-OCT-S31-C71-cds15</fullName>
    </submittedName>
</protein>
<keyword evidence="1" id="KW-0472">Membrane</keyword>
<reference evidence="2" key="1">
    <citation type="journal article" date="2013" name="Sci. Rep.">
        <title>Metagenomics uncovers a new group of low GC and ultra-small marine Actinobacteria.</title>
        <authorList>
            <person name="Ghai R."/>
            <person name="Mizuno C.M."/>
            <person name="Picazo A."/>
            <person name="Camacho A."/>
            <person name="Rodriguez-Valera F."/>
        </authorList>
    </citation>
    <scope>NUCLEOTIDE SEQUENCE</scope>
</reference>
<evidence type="ECO:0000313" key="2">
    <source>
        <dbReference type="EMBL" id="AGQ19273.1"/>
    </source>
</evidence>
<organism evidence="2">
    <name type="scientific">Candidatus Actinomarina minuta</name>
    <dbReference type="NCBI Taxonomy" id="1389454"/>
    <lineage>
        <taxon>Bacteria</taxon>
        <taxon>Bacillati</taxon>
        <taxon>Actinomycetota</taxon>
        <taxon>Actinomycetes</taxon>
        <taxon>Candidatus Actinomarinidae</taxon>
        <taxon>Candidatus Actinomarinales</taxon>
        <taxon>Candidatus Actinomarineae</taxon>
        <taxon>Candidatus Actinomarinaceae</taxon>
        <taxon>Candidatus Actinomarina</taxon>
    </lineage>
</organism>
<feature type="transmembrane region" description="Helical" evidence="1">
    <location>
        <begin position="6"/>
        <end position="25"/>
    </location>
</feature>
<proteinExistence type="predicted"/>
<dbReference type="EMBL" id="KC811127">
    <property type="protein sequence ID" value="AGQ19273.1"/>
    <property type="molecule type" value="Genomic_DNA"/>
</dbReference>
<name>S5DP21_9ACTN</name>